<dbReference type="RefSeq" id="WP_085879488.1">
    <property type="nucleotide sequence ID" value="NZ_FWFZ01000013.1"/>
</dbReference>
<name>A0A1Y5T8P5_9RHOB</name>
<dbReference type="Pfam" id="PF01476">
    <property type="entry name" value="LysM"/>
    <property type="match status" value="1"/>
</dbReference>
<proteinExistence type="predicted"/>
<dbReference type="Proteomes" id="UP000193900">
    <property type="component" value="Unassembled WGS sequence"/>
</dbReference>
<dbReference type="InterPro" id="IPR018392">
    <property type="entry name" value="LysM"/>
</dbReference>
<accession>A0A1Y5T8P5</accession>
<dbReference type="CDD" id="cd00118">
    <property type="entry name" value="LysM"/>
    <property type="match status" value="1"/>
</dbReference>
<evidence type="ECO:0000259" key="1">
    <source>
        <dbReference type="PROSITE" id="PS51782"/>
    </source>
</evidence>
<dbReference type="InterPro" id="IPR036779">
    <property type="entry name" value="LysM_dom_sf"/>
</dbReference>
<organism evidence="2 3">
    <name type="scientific">Roseisalinus antarcticus</name>
    <dbReference type="NCBI Taxonomy" id="254357"/>
    <lineage>
        <taxon>Bacteria</taxon>
        <taxon>Pseudomonadati</taxon>
        <taxon>Pseudomonadota</taxon>
        <taxon>Alphaproteobacteria</taxon>
        <taxon>Rhodobacterales</taxon>
        <taxon>Roseobacteraceae</taxon>
        <taxon>Roseisalinus</taxon>
    </lineage>
</organism>
<dbReference type="SMART" id="SM00257">
    <property type="entry name" value="LysM"/>
    <property type="match status" value="1"/>
</dbReference>
<gene>
    <name evidence="2" type="ORF">ROA7023_02657</name>
</gene>
<feature type="domain" description="LysM" evidence="1">
    <location>
        <begin position="155"/>
        <end position="204"/>
    </location>
</feature>
<protein>
    <submittedName>
        <fullName evidence="2">LysM domain/BON superfamily protein</fullName>
    </submittedName>
</protein>
<evidence type="ECO:0000313" key="2">
    <source>
        <dbReference type="EMBL" id="SLN58201.1"/>
    </source>
</evidence>
<keyword evidence="3" id="KW-1185">Reference proteome</keyword>
<dbReference type="Gene3D" id="3.10.350.10">
    <property type="entry name" value="LysM domain"/>
    <property type="match status" value="1"/>
</dbReference>
<dbReference type="OrthoDB" id="370541at2"/>
<evidence type="ECO:0000313" key="3">
    <source>
        <dbReference type="Proteomes" id="UP000193900"/>
    </source>
</evidence>
<dbReference type="AlphaFoldDB" id="A0A1Y5T8P5"/>
<dbReference type="EMBL" id="FWFZ01000013">
    <property type="protein sequence ID" value="SLN58201.1"/>
    <property type="molecule type" value="Genomic_DNA"/>
</dbReference>
<dbReference type="PROSITE" id="PS51782">
    <property type="entry name" value="LYSM"/>
    <property type="match status" value="1"/>
</dbReference>
<sequence>MIRSVLGLGAAVLILSSYVMFRSDRPLLAPDVGVTRAADPFPAEIPARDALALRRTAAALSDLSELLGPEPAPAVGPQTGPVAVAKAPVPALPVPGSTEALKATLAQAFAEGRDEDEIHRLIDAATARPGVDMPDRLMTASGLVHLARFRDPAGRSHTVAPGDTLGSIAEQFYGAPGAYLRIVEANAAAFSASGRLETGQVLMIPD</sequence>
<reference evidence="2 3" key="1">
    <citation type="submission" date="2017-03" db="EMBL/GenBank/DDBJ databases">
        <authorList>
            <person name="Afonso C.L."/>
            <person name="Miller P.J."/>
            <person name="Scott M.A."/>
            <person name="Spackman E."/>
            <person name="Goraichik I."/>
            <person name="Dimitrov K.M."/>
            <person name="Suarez D.L."/>
            <person name="Swayne D.E."/>
        </authorList>
    </citation>
    <scope>NUCLEOTIDE SEQUENCE [LARGE SCALE GENOMIC DNA]</scope>
    <source>
        <strain evidence="2 3">CECT 7023</strain>
    </source>
</reference>